<sequence>MRDASTGRSVPDDTTAALADGDGDDDAEAQPQARDKQPILIGSREHTAEPDQDDIQQWIDAYDNNPLIRVPVQNFASDVLEPGVSVILDARLPGGEADTPTVPSDYPDSEYQGMDLDDALERWLAESYVDGWDFDASAVDLLEAVVKDRRGRRGTAIVEHAWGEPTDRKRLLALRPIKTESVTAYTREGKNIVLRPDDETNDFESVAIQNLGDNSREAAPETPAGKTAAIAQYDDVFGTDERDEIPFALDDITVSAYDADTGSLFGRPDSASVVGRAQAVYNKLEHIDQAILNTAFANIIAKVDTDDRELAKKIRSDLDVNSPDTVSGTNVPVEIQELEGAVPDAVAQIQQEIEMVLAAMPTPLYRVGFAGDINRDITKEQREDYRDEVERERNRLEADLQKPLIQKAKEFLYGDAHSDKSLDVVPRLQIRPEDAESPLRNEEFDPEAFASLMNGLATAAGPKGGADVIIPREEIVGTILEMDTDEILDGDGEAAELEALDEADPRVRAAFDEFTGASLATPSDSPDDNHVFGPATNGVSYRLEADEAYCEREGEQFEQFDEADTDANGRRLCPYCGDPLQEYDKAYNAHLADGGVYFGNVGGDPFEDQDTLEAFLDALDDAAAGAVEVGDTEWPADDYSIHDRTVTAAGITPSEATTIWEEHADKAAGLMGPRPTAELATRYTPG</sequence>
<feature type="coiled-coil region" evidence="1">
    <location>
        <begin position="375"/>
        <end position="402"/>
    </location>
</feature>
<proteinExistence type="predicted"/>
<feature type="region of interest" description="Disordered" evidence="2">
    <location>
        <begin position="1"/>
        <end position="52"/>
    </location>
</feature>
<reference evidence="3 4" key="1">
    <citation type="journal article" date="2019" name="Int. J. Syst. Evol. Microbiol.">
        <title>The Global Catalogue of Microorganisms (GCM) 10K type strain sequencing project: providing services to taxonomists for standard genome sequencing and annotation.</title>
        <authorList>
            <consortium name="The Broad Institute Genomics Platform"/>
            <consortium name="The Broad Institute Genome Sequencing Center for Infectious Disease"/>
            <person name="Wu L."/>
            <person name="Ma J."/>
        </authorList>
    </citation>
    <scope>NUCLEOTIDE SEQUENCE [LARGE SCALE GENOMIC DNA]</scope>
    <source>
        <strain evidence="3 4">CGMCC 1.12554</strain>
    </source>
</reference>
<accession>A0ABD6AI17</accession>
<dbReference type="Proteomes" id="UP001596545">
    <property type="component" value="Unassembled WGS sequence"/>
</dbReference>
<comment type="caution">
    <text evidence="3">The sequence shown here is derived from an EMBL/GenBank/DDBJ whole genome shotgun (WGS) entry which is preliminary data.</text>
</comment>
<evidence type="ECO:0000256" key="2">
    <source>
        <dbReference type="SAM" id="MobiDB-lite"/>
    </source>
</evidence>
<evidence type="ECO:0000313" key="4">
    <source>
        <dbReference type="Proteomes" id="UP001596545"/>
    </source>
</evidence>
<organism evidence="3 4">
    <name type="scientific">Halorubrum rutilum</name>
    <dbReference type="NCBI Taxonomy" id="1364933"/>
    <lineage>
        <taxon>Archaea</taxon>
        <taxon>Methanobacteriati</taxon>
        <taxon>Methanobacteriota</taxon>
        <taxon>Stenosarchaea group</taxon>
        <taxon>Halobacteria</taxon>
        <taxon>Halobacteriales</taxon>
        <taxon>Haloferacaceae</taxon>
        <taxon>Halorubrum</taxon>
    </lineage>
</organism>
<dbReference type="EMBL" id="JBHTBL010000001">
    <property type="protein sequence ID" value="MFC7323238.1"/>
    <property type="molecule type" value="Genomic_DNA"/>
</dbReference>
<protein>
    <submittedName>
        <fullName evidence="3">Uncharacterized protein</fullName>
    </submittedName>
</protein>
<keyword evidence="1" id="KW-0175">Coiled coil</keyword>
<name>A0ABD6AI17_9EURY</name>
<evidence type="ECO:0000256" key="1">
    <source>
        <dbReference type="SAM" id="Coils"/>
    </source>
</evidence>
<gene>
    <name evidence="3" type="ORF">ACFQMF_01460</name>
</gene>
<evidence type="ECO:0000313" key="3">
    <source>
        <dbReference type="EMBL" id="MFC7323238.1"/>
    </source>
</evidence>
<dbReference type="AlphaFoldDB" id="A0ABD6AI17"/>
<dbReference type="RefSeq" id="WP_256407338.1">
    <property type="nucleotide sequence ID" value="NZ_JANHDN010000001.1"/>
</dbReference>
<keyword evidence="4" id="KW-1185">Reference proteome</keyword>
<feature type="compositionally biased region" description="Basic and acidic residues" evidence="2">
    <location>
        <begin position="33"/>
        <end position="49"/>
    </location>
</feature>